<evidence type="ECO:0000256" key="1">
    <source>
        <dbReference type="SAM" id="MobiDB-lite"/>
    </source>
</evidence>
<dbReference type="OrthoDB" id="10652457at2759"/>
<keyword evidence="3" id="KW-1185">Reference proteome</keyword>
<name>A0A9Q0KTN7_9MAGN</name>
<dbReference type="Proteomes" id="UP001141806">
    <property type="component" value="Unassembled WGS sequence"/>
</dbReference>
<organism evidence="2 3">
    <name type="scientific">Protea cynaroides</name>
    <dbReference type="NCBI Taxonomy" id="273540"/>
    <lineage>
        <taxon>Eukaryota</taxon>
        <taxon>Viridiplantae</taxon>
        <taxon>Streptophyta</taxon>
        <taxon>Embryophyta</taxon>
        <taxon>Tracheophyta</taxon>
        <taxon>Spermatophyta</taxon>
        <taxon>Magnoliopsida</taxon>
        <taxon>Proteales</taxon>
        <taxon>Proteaceae</taxon>
        <taxon>Protea</taxon>
    </lineage>
</organism>
<evidence type="ECO:0000313" key="2">
    <source>
        <dbReference type="EMBL" id="KAJ4976496.1"/>
    </source>
</evidence>
<dbReference type="EMBL" id="JAMYWD010000003">
    <property type="protein sequence ID" value="KAJ4976496.1"/>
    <property type="molecule type" value="Genomic_DNA"/>
</dbReference>
<sequence length="290" mass="32443">MPWSTDQYNRQQDGQWGTLRRSKPLFLGPSGASLSARHISSARVGFKGSNLIVTRYGTFATAGGRESKTLQQLDDQKLKNIAQPIVRGSKTLQQHGGQEIRNIGKELVIKNWKHSGNLMVTVGNLLRQLDGSRIGNIATTDDYGLKTLRMRWSRIGNIATTRLETLQQPDGQDLATLQQPDGHELETLQQPGGQELETLQQPDGHELETLQQPGGQELETLQQPSDQEWKTLQQPDGHELEILQQPGDQELETLQQPDGHGLKTLQQPSGQELETLRQTRWSRIENIATT</sequence>
<proteinExistence type="predicted"/>
<feature type="region of interest" description="Disordered" evidence="1">
    <location>
        <begin position="252"/>
        <end position="290"/>
    </location>
</feature>
<accession>A0A9Q0KTN7</accession>
<evidence type="ECO:0000313" key="3">
    <source>
        <dbReference type="Proteomes" id="UP001141806"/>
    </source>
</evidence>
<comment type="caution">
    <text evidence="2">The sequence shown here is derived from an EMBL/GenBank/DDBJ whole genome shotgun (WGS) entry which is preliminary data.</text>
</comment>
<reference evidence="2" key="1">
    <citation type="journal article" date="2023" name="Plant J.">
        <title>The genome of the king protea, Protea cynaroides.</title>
        <authorList>
            <person name="Chang J."/>
            <person name="Duong T.A."/>
            <person name="Schoeman C."/>
            <person name="Ma X."/>
            <person name="Roodt D."/>
            <person name="Barker N."/>
            <person name="Li Z."/>
            <person name="Van de Peer Y."/>
            <person name="Mizrachi E."/>
        </authorList>
    </citation>
    <scope>NUCLEOTIDE SEQUENCE</scope>
    <source>
        <tissue evidence="2">Young leaves</tissue>
    </source>
</reference>
<protein>
    <submittedName>
        <fullName evidence="2">Uncharacterized protein</fullName>
    </submittedName>
</protein>
<feature type="compositionally biased region" description="Polar residues" evidence="1">
    <location>
        <begin position="264"/>
        <end position="290"/>
    </location>
</feature>
<dbReference type="AlphaFoldDB" id="A0A9Q0KTN7"/>
<gene>
    <name evidence="2" type="ORF">NE237_001602</name>
</gene>